<keyword evidence="4" id="KW-0067">ATP-binding</keyword>
<evidence type="ECO:0000256" key="4">
    <source>
        <dbReference type="ARBA" id="ARBA00022840"/>
    </source>
</evidence>
<dbReference type="PANTHER" id="PTHR42711">
    <property type="entry name" value="ABC TRANSPORTER ATP-BINDING PROTEIN"/>
    <property type="match status" value="1"/>
</dbReference>
<dbReference type="Gene3D" id="3.40.50.300">
    <property type="entry name" value="P-loop containing nucleotide triphosphate hydrolases"/>
    <property type="match status" value="1"/>
</dbReference>
<proteinExistence type="inferred from homology"/>
<dbReference type="InterPro" id="IPR027417">
    <property type="entry name" value="P-loop_NTPase"/>
</dbReference>
<dbReference type="RefSeq" id="XP_022817969.1">
    <property type="nucleotide sequence ID" value="XM_022962201.1"/>
</dbReference>
<evidence type="ECO:0000256" key="1">
    <source>
        <dbReference type="ARBA" id="ARBA00005417"/>
    </source>
</evidence>
<dbReference type="KEGG" id="sliu:111350573"/>
<keyword evidence="6" id="KW-1185">Reference proteome</keyword>
<dbReference type="GO" id="GO:0005524">
    <property type="term" value="F:ATP binding"/>
    <property type="evidence" value="ECO:0007669"/>
    <property type="project" value="UniProtKB-KW"/>
</dbReference>
<dbReference type="GeneID" id="111350573"/>
<comment type="similarity">
    <text evidence="1">Belongs to the ABC transporter superfamily.</text>
</comment>
<evidence type="ECO:0000259" key="5">
    <source>
        <dbReference type="PROSITE" id="PS50893"/>
    </source>
</evidence>
<dbReference type="InterPro" id="IPR003439">
    <property type="entry name" value="ABC_transporter-like_ATP-bd"/>
</dbReference>
<gene>
    <name evidence="7" type="primary">LOC111350573</name>
</gene>
<protein>
    <submittedName>
        <fullName evidence="7">ATP-binding cassette sub-family A member 3-like</fullName>
    </submittedName>
</protein>
<reference evidence="7" key="1">
    <citation type="submission" date="2025-08" db="UniProtKB">
        <authorList>
            <consortium name="RefSeq"/>
        </authorList>
    </citation>
    <scope>IDENTIFICATION</scope>
    <source>
        <strain evidence="7">Ishihara</strain>
        <tissue evidence="7">Whole body</tissue>
    </source>
</reference>
<dbReference type="PROSITE" id="PS00211">
    <property type="entry name" value="ABC_TRANSPORTER_1"/>
    <property type="match status" value="1"/>
</dbReference>
<dbReference type="PANTHER" id="PTHR42711:SF5">
    <property type="entry name" value="ABC TRANSPORTER ATP-BINDING PROTEIN NATA"/>
    <property type="match status" value="1"/>
</dbReference>
<evidence type="ECO:0000313" key="6">
    <source>
        <dbReference type="Proteomes" id="UP000301870"/>
    </source>
</evidence>
<dbReference type="PROSITE" id="PS50893">
    <property type="entry name" value="ABC_TRANSPORTER_2"/>
    <property type="match status" value="1"/>
</dbReference>
<organism evidence="6 7">
    <name type="scientific">Spodoptera litura</name>
    <name type="common">Asian cotton leafworm</name>
    <dbReference type="NCBI Taxonomy" id="69820"/>
    <lineage>
        <taxon>Eukaryota</taxon>
        <taxon>Metazoa</taxon>
        <taxon>Ecdysozoa</taxon>
        <taxon>Arthropoda</taxon>
        <taxon>Hexapoda</taxon>
        <taxon>Insecta</taxon>
        <taxon>Pterygota</taxon>
        <taxon>Neoptera</taxon>
        <taxon>Endopterygota</taxon>
        <taxon>Lepidoptera</taxon>
        <taxon>Glossata</taxon>
        <taxon>Ditrysia</taxon>
        <taxon>Noctuoidea</taxon>
        <taxon>Noctuidae</taxon>
        <taxon>Amphipyrinae</taxon>
        <taxon>Spodoptera</taxon>
    </lineage>
</organism>
<accession>A0A9J7DX96</accession>
<dbReference type="Proteomes" id="UP000301870">
    <property type="component" value="Chromosome 11"/>
</dbReference>
<dbReference type="SUPFAM" id="SSF52540">
    <property type="entry name" value="P-loop containing nucleoside triphosphate hydrolases"/>
    <property type="match status" value="1"/>
</dbReference>
<dbReference type="Pfam" id="PF00005">
    <property type="entry name" value="ABC_tran"/>
    <property type="match status" value="1"/>
</dbReference>
<dbReference type="CDD" id="cd03263">
    <property type="entry name" value="ABC_subfamily_A"/>
    <property type="match status" value="1"/>
</dbReference>
<evidence type="ECO:0000256" key="2">
    <source>
        <dbReference type="ARBA" id="ARBA00022448"/>
    </source>
</evidence>
<dbReference type="GO" id="GO:0016887">
    <property type="term" value="F:ATP hydrolysis activity"/>
    <property type="evidence" value="ECO:0007669"/>
    <property type="project" value="InterPro"/>
</dbReference>
<dbReference type="InterPro" id="IPR050763">
    <property type="entry name" value="ABC_transporter_ATP-binding"/>
</dbReference>
<feature type="domain" description="ABC transporter" evidence="5">
    <location>
        <begin position="19"/>
        <end position="192"/>
    </location>
</feature>
<dbReference type="AlphaFoldDB" id="A0A9J7DX96"/>
<sequence length="192" mass="21188">MAQDPRYFESPPANAEIGIKIVNVSKVYPKQRVLRNVSLEVYKGEITVLLGHNGAGKTTLMSIITGMTSATEGNVYVNGKDTLRQRDEVRQNLGLCPQHNLFFPDLSLREHIMFFTMLKRGTYSEARASSRALAGQLGLQHKLGAMCQQLSGGMQRRAQLACALAGGADVLILDEPTSGLDVETRRELERKK</sequence>
<evidence type="ECO:0000256" key="3">
    <source>
        <dbReference type="ARBA" id="ARBA00022741"/>
    </source>
</evidence>
<keyword evidence="2" id="KW-0813">Transport</keyword>
<name>A0A9J7DX96_SPOLT</name>
<evidence type="ECO:0000313" key="7">
    <source>
        <dbReference type="RefSeq" id="XP_022817969.1"/>
    </source>
</evidence>
<dbReference type="OrthoDB" id="10255969at2759"/>
<keyword evidence="3" id="KW-0547">Nucleotide-binding</keyword>
<dbReference type="InterPro" id="IPR017871">
    <property type="entry name" value="ABC_transporter-like_CS"/>
</dbReference>